<sequence length="379" mass="41945">MSYNSLVTLVLVLMLAVGCASKSQSPNNSLEQIKLTEELQISANSAEALAGDFSGLAVDARGDIYAADSRLMKIHLFSPEGEYIDSLGREGEGPGEFNWLDSQIKIQSDTLFALDRRNWRITMFSLADQVLAGTIDVPKSKVNGADLGSPKEILPRPNGDIMVLYVKPHLKDPKETGATRKTTVSVIDKSGKFVEKDFLQFDTLFPTDQKLIHMDGASMSVFTAPFYPDYETAIDRQGHLYIGTSDSLLLRGYDHAGRLTDTLTGSFQGPFLDQADIDSISDEKGELFSKVVQKVGSPTHWPAFQHILLDGANRAWIQLVDPGKQQQRWIVFSEDGKPGWEFALPTHVKLYAVQKGKAYGISQIPEELPTIIRYNIAMD</sequence>
<keyword evidence="3" id="KW-1185">Reference proteome</keyword>
<dbReference type="InterPro" id="IPR011042">
    <property type="entry name" value="6-blade_b-propeller_TolB-like"/>
</dbReference>
<gene>
    <name evidence="2" type="ORF">J6I44_15135</name>
</gene>
<evidence type="ECO:0000256" key="1">
    <source>
        <dbReference type="SAM" id="SignalP"/>
    </source>
</evidence>
<dbReference type="Pfam" id="PF17170">
    <property type="entry name" value="DUF5128"/>
    <property type="match status" value="1"/>
</dbReference>
<name>A0ABT3PQQ3_9BACT</name>
<dbReference type="Gene3D" id="2.120.10.30">
    <property type="entry name" value="TolB, C-terminal domain"/>
    <property type="match status" value="1"/>
</dbReference>
<dbReference type="RefSeq" id="WP_265766984.1">
    <property type="nucleotide sequence ID" value="NZ_JAGGJA010000011.1"/>
</dbReference>
<evidence type="ECO:0000313" key="2">
    <source>
        <dbReference type="EMBL" id="MCW9708198.1"/>
    </source>
</evidence>
<evidence type="ECO:0000313" key="3">
    <source>
        <dbReference type="Proteomes" id="UP001207918"/>
    </source>
</evidence>
<protein>
    <submittedName>
        <fullName evidence="2">6-bladed beta-propeller</fullName>
    </submittedName>
</protein>
<proteinExistence type="predicted"/>
<dbReference type="Proteomes" id="UP001207918">
    <property type="component" value="Unassembled WGS sequence"/>
</dbReference>
<feature type="chain" id="PRO_5046665813" evidence="1">
    <location>
        <begin position="23"/>
        <end position="379"/>
    </location>
</feature>
<comment type="caution">
    <text evidence="2">The sequence shown here is derived from an EMBL/GenBank/DDBJ whole genome shotgun (WGS) entry which is preliminary data.</text>
</comment>
<organism evidence="2 3">
    <name type="scientific">Fodinibius salsisoli</name>
    <dbReference type="NCBI Taxonomy" id="2820877"/>
    <lineage>
        <taxon>Bacteria</taxon>
        <taxon>Pseudomonadati</taxon>
        <taxon>Balneolota</taxon>
        <taxon>Balneolia</taxon>
        <taxon>Balneolales</taxon>
        <taxon>Balneolaceae</taxon>
        <taxon>Fodinibius</taxon>
    </lineage>
</organism>
<keyword evidence="1" id="KW-0732">Signal</keyword>
<dbReference type="SUPFAM" id="SSF63829">
    <property type="entry name" value="Calcium-dependent phosphotriesterase"/>
    <property type="match status" value="1"/>
</dbReference>
<dbReference type="EMBL" id="JAGGJA010000011">
    <property type="protein sequence ID" value="MCW9708198.1"/>
    <property type="molecule type" value="Genomic_DNA"/>
</dbReference>
<accession>A0ABT3PQQ3</accession>
<reference evidence="2 3" key="1">
    <citation type="submission" date="2021-03" db="EMBL/GenBank/DDBJ databases">
        <title>Aliifodinibius sp. nov., a new bacterium isolated from saline soil.</title>
        <authorList>
            <person name="Galisteo C."/>
            <person name="De La Haba R."/>
            <person name="Sanchez-Porro C."/>
            <person name="Ventosa A."/>
        </authorList>
    </citation>
    <scope>NUCLEOTIDE SEQUENCE [LARGE SCALE GENOMIC DNA]</scope>
    <source>
        <strain evidence="2 3">1BSP15-2V2</strain>
    </source>
</reference>
<feature type="signal peptide" evidence="1">
    <location>
        <begin position="1"/>
        <end position="22"/>
    </location>
</feature>